<keyword evidence="5" id="KW-1015">Disulfide bond</keyword>
<dbReference type="GO" id="GO:0016705">
    <property type="term" value="F:oxidoreductase activity, acting on paired donors, with incorporation or reduction of molecular oxygen"/>
    <property type="evidence" value="ECO:0007669"/>
    <property type="project" value="UniProtKB-ARBA"/>
</dbReference>
<dbReference type="InterPro" id="IPR005805">
    <property type="entry name" value="Rieske_Fe-S_prot_C"/>
</dbReference>
<dbReference type="PROSITE" id="PS51257">
    <property type="entry name" value="PROKAR_LIPOPROTEIN"/>
    <property type="match status" value="1"/>
</dbReference>
<dbReference type="RefSeq" id="WP_119925121.1">
    <property type="nucleotide sequence ID" value="NZ_QZEY01000001.1"/>
</dbReference>
<dbReference type="Proteomes" id="UP000265768">
    <property type="component" value="Unassembled WGS sequence"/>
</dbReference>
<dbReference type="CDD" id="cd03467">
    <property type="entry name" value="Rieske"/>
    <property type="match status" value="1"/>
</dbReference>
<dbReference type="Pfam" id="PF00355">
    <property type="entry name" value="Rieske"/>
    <property type="match status" value="1"/>
</dbReference>
<name>A0A3A4B0F5_9ACTN</name>
<evidence type="ECO:0000313" key="8">
    <source>
        <dbReference type="Proteomes" id="UP000265768"/>
    </source>
</evidence>
<keyword evidence="1" id="KW-0001">2Fe-2S</keyword>
<sequence>MSGRSELPAPSRRTVLGVAGVACGAVLTGCSQGEPGGGGEVPAAIKGKVIAQKGDIPVGGGKVITKYKVVITQPTQGVFKAFSARCPHKGCNVGRVTDGVIICPCHGSEFAVDSGAAKKGPAEGPLREYKVELQGDGIAVV</sequence>
<accession>A0A3A4B0F5</accession>
<keyword evidence="3" id="KW-0408">Iron</keyword>
<evidence type="ECO:0000256" key="4">
    <source>
        <dbReference type="ARBA" id="ARBA00023014"/>
    </source>
</evidence>
<gene>
    <name evidence="7" type="ORF">D5H75_05215</name>
</gene>
<comment type="caution">
    <text evidence="7">The sequence shown here is derived from an EMBL/GenBank/DDBJ whole genome shotgun (WGS) entry which is preliminary data.</text>
</comment>
<dbReference type="GO" id="GO:0004497">
    <property type="term" value="F:monooxygenase activity"/>
    <property type="evidence" value="ECO:0007669"/>
    <property type="project" value="UniProtKB-ARBA"/>
</dbReference>
<dbReference type="InterPro" id="IPR036922">
    <property type="entry name" value="Rieske_2Fe-2S_sf"/>
</dbReference>
<dbReference type="EMBL" id="QZEY01000001">
    <property type="protein sequence ID" value="RJL36147.1"/>
    <property type="molecule type" value="Genomic_DNA"/>
</dbReference>
<dbReference type="PRINTS" id="PR00162">
    <property type="entry name" value="RIESKE"/>
</dbReference>
<dbReference type="PROSITE" id="PS51296">
    <property type="entry name" value="RIESKE"/>
    <property type="match status" value="1"/>
</dbReference>
<dbReference type="GO" id="GO:0046872">
    <property type="term" value="F:metal ion binding"/>
    <property type="evidence" value="ECO:0007669"/>
    <property type="project" value="UniProtKB-KW"/>
</dbReference>
<protein>
    <submittedName>
        <fullName evidence="7">Rieske (2Fe-2S) protein</fullName>
    </submittedName>
</protein>
<proteinExistence type="predicted"/>
<feature type="domain" description="Rieske" evidence="6">
    <location>
        <begin position="48"/>
        <end position="140"/>
    </location>
</feature>
<keyword evidence="2" id="KW-0479">Metal-binding</keyword>
<evidence type="ECO:0000256" key="5">
    <source>
        <dbReference type="ARBA" id="ARBA00023157"/>
    </source>
</evidence>
<dbReference type="OrthoDB" id="25106at2"/>
<dbReference type="GO" id="GO:0016020">
    <property type="term" value="C:membrane"/>
    <property type="evidence" value="ECO:0007669"/>
    <property type="project" value="InterPro"/>
</dbReference>
<dbReference type="GO" id="GO:0051537">
    <property type="term" value="F:2 iron, 2 sulfur cluster binding"/>
    <property type="evidence" value="ECO:0007669"/>
    <property type="project" value="UniProtKB-KW"/>
</dbReference>
<dbReference type="FunFam" id="2.102.10.10:FF:000016">
    <property type="entry name" value="Nitrite reductase/ring-hydroxylating ferredoxin subunit"/>
    <property type="match status" value="1"/>
</dbReference>
<dbReference type="PROSITE" id="PS51318">
    <property type="entry name" value="TAT"/>
    <property type="match status" value="1"/>
</dbReference>
<reference evidence="7 8" key="1">
    <citation type="submission" date="2018-09" db="EMBL/GenBank/DDBJ databases">
        <title>YIM 75507 draft genome.</title>
        <authorList>
            <person name="Tang S."/>
            <person name="Feng Y."/>
        </authorList>
    </citation>
    <scope>NUCLEOTIDE SEQUENCE [LARGE SCALE GENOMIC DNA]</scope>
    <source>
        <strain evidence="7 8">YIM 75507</strain>
    </source>
</reference>
<evidence type="ECO:0000313" key="7">
    <source>
        <dbReference type="EMBL" id="RJL36147.1"/>
    </source>
</evidence>
<evidence type="ECO:0000256" key="3">
    <source>
        <dbReference type="ARBA" id="ARBA00023004"/>
    </source>
</evidence>
<dbReference type="Gene3D" id="2.102.10.10">
    <property type="entry name" value="Rieske [2Fe-2S] iron-sulphur domain"/>
    <property type="match status" value="1"/>
</dbReference>
<evidence type="ECO:0000259" key="6">
    <source>
        <dbReference type="PROSITE" id="PS51296"/>
    </source>
</evidence>
<dbReference type="SUPFAM" id="SSF50022">
    <property type="entry name" value="ISP domain"/>
    <property type="match status" value="1"/>
</dbReference>
<organism evidence="7 8">
    <name type="scientific">Bailinhaonella thermotolerans</name>
    <dbReference type="NCBI Taxonomy" id="1070861"/>
    <lineage>
        <taxon>Bacteria</taxon>
        <taxon>Bacillati</taxon>
        <taxon>Actinomycetota</taxon>
        <taxon>Actinomycetes</taxon>
        <taxon>Streptosporangiales</taxon>
        <taxon>Streptosporangiaceae</taxon>
        <taxon>Bailinhaonella</taxon>
    </lineage>
</organism>
<dbReference type="InterPro" id="IPR006311">
    <property type="entry name" value="TAT_signal"/>
</dbReference>
<dbReference type="AlphaFoldDB" id="A0A3A4B0F5"/>
<dbReference type="InterPro" id="IPR017941">
    <property type="entry name" value="Rieske_2Fe-2S"/>
</dbReference>
<evidence type="ECO:0000256" key="2">
    <source>
        <dbReference type="ARBA" id="ARBA00022723"/>
    </source>
</evidence>
<keyword evidence="4" id="KW-0411">Iron-sulfur</keyword>
<evidence type="ECO:0000256" key="1">
    <source>
        <dbReference type="ARBA" id="ARBA00022714"/>
    </source>
</evidence>
<keyword evidence="8" id="KW-1185">Reference proteome</keyword>